<feature type="region of interest" description="Disordered" evidence="6">
    <location>
        <begin position="687"/>
        <end position="769"/>
    </location>
</feature>
<dbReference type="EMBL" id="LGTL01000005">
    <property type="protein sequence ID" value="KPA82017.1"/>
    <property type="molecule type" value="Genomic_DNA"/>
</dbReference>
<proteinExistence type="predicted"/>
<organism evidence="7 8">
    <name type="scientific">Leptomonas pyrrhocoris</name>
    <name type="common">Firebug parasite</name>
    <dbReference type="NCBI Taxonomy" id="157538"/>
    <lineage>
        <taxon>Eukaryota</taxon>
        <taxon>Discoba</taxon>
        <taxon>Euglenozoa</taxon>
        <taxon>Kinetoplastea</taxon>
        <taxon>Metakinetoplastina</taxon>
        <taxon>Trypanosomatida</taxon>
        <taxon>Trypanosomatidae</taxon>
        <taxon>Leishmaniinae</taxon>
        <taxon>Leptomonas</taxon>
    </lineage>
</organism>
<gene>
    <name evidence="7" type="ORF">ABB37_03192</name>
</gene>
<dbReference type="OrthoDB" id="189968at2759"/>
<keyword evidence="2 5" id="KW-0853">WD repeat</keyword>
<dbReference type="PANTHER" id="PTHR19865">
    <property type="entry name" value="U3 SMALL NUCLEOLAR RNA INTERACTING PROTEIN 2"/>
    <property type="match status" value="1"/>
</dbReference>
<dbReference type="OMA" id="IAHNCNS"/>
<accession>A0A0M9G4L5</accession>
<feature type="compositionally biased region" description="Basic and acidic residues" evidence="6">
    <location>
        <begin position="17"/>
        <end position="29"/>
    </location>
</feature>
<dbReference type="RefSeq" id="XP_015660456.1">
    <property type="nucleotide sequence ID" value="XM_015800449.1"/>
</dbReference>
<dbReference type="InterPro" id="IPR015943">
    <property type="entry name" value="WD40/YVTN_repeat-like_dom_sf"/>
</dbReference>
<dbReference type="InterPro" id="IPR036322">
    <property type="entry name" value="WD40_repeat_dom_sf"/>
</dbReference>
<dbReference type="VEuPathDB" id="TriTrypDB:LpyrH10_05_0520"/>
<dbReference type="InterPro" id="IPR001680">
    <property type="entry name" value="WD40_rpt"/>
</dbReference>
<dbReference type="SUPFAM" id="SSF50978">
    <property type="entry name" value="WD40 repeat-like"/>
    <property type="match status" value="1"/>
</dbReference>
<sequence>MLSKKKAAKRAAISATVRKEEKVHRDAVQQRKKGVSAAVTRTKGQGHHAEKDAQPPHRVLTRADAVEGTSSTDNRAELIRSLGDHIDTRLQDITFDDDLDGDVFHERRALLMEEARLAAGVKQRVVSTSVLDYLGRHMELRDVHTVRIAHNSNSITCVAALGTDRIVYGDKSGKVYLVDISTTASGTGMTMSDRAEAQRRRKVLLEPVLPTGIVSIAVSDTAANRPTTRDVFEKTTVDMSCPSYVAAGAMDGSISVWETLTKVHKGLLFMHRKPITGLRFRMDTATLYSCCEDGTLRVWSVPQMMAMDKLFGHEGAIHFIDGLRKETAATVGEDGTMRFWKVDAATQQAYTYAPTKPSDVLVNGSGAHASATPQPPAPNVVMEAVAMLNEGIVIGGARDGSIIVFDLNRRKPLIVVPAAHGYGFIGDGTGLEKAAVQLAEEDASARVAGGSSSSASSGARRNANPITAVAAVPYADVMATASYDGVVRVWRVAGVGAGATAPGRRTEEAEGQEASSTSATNTMRRVEPHLVLVAALPVPAIVNSLRFSDGGDVLYVAMAKEPRRGRWVVQSAARNGVLVVPLTEGGKTLLQGMSGEVEHIPAQLFGIDDTAVEAEEGEEDSHSDGGHRRNAGDEEEGEAEVSSSADLFLDEDHDDDGAAAAAVDDEAQDMFSVGPDGMLRFKDDVARASKSASPLNKTKKKRSGMPKVLRQTSAAEVSTSAKPRDGDAPAKKSLKKTKKMKSVGAKAKVGTSNGAAAVAAKKKKKMKMA</sequence>
<evidence type="ECO:0000256" key="4">
    <source>
        <dbReference type="ARBA" id="ARBA00023242"/>
    </source>
</evidence>
<dbReference type="Proteomes" id="UP000037923">
    <property type="component" value="Unassembled WGS sequence"/>
</dbReference>
<reference evidence="7 8" key="1">
    <citation type="submission" date="2015-07" db="EMBL/GenBank/DDBJ databases">
        <title>High-quality genome of monoxenous trypanosomatid Leptomonas pyrrhocoris.</title>
        <authorList>
            <person name="Flegontov P."/>
            <person name="Butenko A."/>
            <person name="Firsov S."/>
            <person name="Vlcek C."/>
            <person name="Logacheva M.D."/>
            <person name="Field M."/>
            <person name="Filatov D."/>
            <person name="Flegontova O."/>
            <person name="Gerasimov E."/>
            <person name="Jackson A.P."/>
            <person name="Kelly S."/>
            <person name="Opperdoes F."/>
            <person name="O'Reilly A."/>
            <person name="Votypka J."/>
            <person name="Yurchenko V."/>
            <person name="Lukes J."/>
        </authorList>
    </citation>
    <scope>NUCLEOTIDE SEQUENCE [LARGE SCALE GENOMIC DNA]</scope>
    <source>
        <strain evidence="7">H10</strain>
    </source>
</reference>
<protein>
    <submittedName>
        <fullName evidence="7">Uncharacterized protein</fullName>
    </submittedName>
</protein>
<keyword evidence="4" id="KW-0539">Nucleus</keyword>
<evidence type="ECO:0000256" key="5">
    <source>
        <dbReference type="PROSITE-ProRule" id="PRU00221"/>
    </source>
</evidence>
<dbReference type="Gene3D" id="2.130.10.10">
    <property type="entry name" value="YVTN repeat-like/Quinoprotein amine dehydrogenase"/>
    <property type="match status" value="1"/>
</dbReference>
<feature type="region of interest" description="Disordered" evidence="6">
    <location>
        <begin position="613"/>
        <end position="643"/>
    </location>
</feature>
<feature type="region of interest" description="Disordered" evidence="6">
    <location>
        <begin position="499"/>
        <end position="521"/>
    </location>
</feature>
<dbReference type="GO" id="GO:0034511">
    <property type="term" value="F:U3 snoRNA binding"/>
    <property type="evidence" value="ECO:0007669"/>
    <property type="project" value="InterPro"/>
</dbReference>
<feature type="repeat" description="WD" evidence="5">
    <location>
        <begin position="459"/>
        <end position="492"/>
    </location>
</feature>
<dbReference type="EMBL" id="LGTL01000005">
    <property type="protein sequence ID" value="KPA82016.1"/>
    <property type="molecule type" value="Genomic_DNA"/>
</dbReference>
<evidence type="ECO:0000256" key="1">
    <source>
        <dbReference type="ARBA" id="ARBA00004123"/>
    </source>
</evidence>
<comment type="subcellular location">
    <subcellularLocation>
        <location evidence="1">Nucleus</location>
    </subcellularLocation>
</comment>
<dbReference type="RefSeq" id="XP_015660455.1">
    <property type="nucleotide sequence ID" value="XM_015800448.1"/>
</dbReference>
<comment type="caution">
    <text evidence="7">The sequence shown here is derived from an EMBL/GenBank/DDBJ whole genome shotgun (WGS) entry which is preliminary data.</text>
</comment>
<evidence type="ECO:0000256" key="2">
    <source>
        <dbReference type="ARBA" id="ARBA00022574"/>
    </source>
</evidence>
<feature type="compositionally biased region" description="Basic residues" evidence="6">
    <location>
        <begin position="732"/>
        <end position="741"/>
    </location>
</feature>
<dbReference type="PROSITE" id="PS50294">
    <property type="entry name" value="WD_REPEATS_REGION"/>
    <property type="match status" value="1"/>
</dbReference>
<name>A0A0M9G4L5_LEPPY</name>
<dbReference type="SMART" id="SM00320">
    <property type="entry name" value="WD40"/>
    <property type="match status" value="6"/>
</dbReference>
<dbReference type="AlphaFoldDB" id="A0A0M9G4L5"/>
<dbReference type="PROSITE" id="PS50082">
    <property type="entry name" value="WD_REPEATS_2"/>
    <property type="match status" value="2"/>
</dbReference>
<dbReference type="GeneID" id="26903483"/>
<dbReference type="Pfam" id="PF00400">
    <property type="entry name" value="WD40"/>
    <property type="match status" value="2"/>
</dbReference>
<feature type="compositionally biased region" description="Basic and acidic residues" evidence="6">
    <location>
        <begin position="620"/>
        <end position="632"/>
    </location>
</feature>
<feature type="compositionally biased region" description="Basic residues" evidence="6">
    <location>
        <begin position="760"/>
        <end position="769"/>
    </location>
</feature>
<dbReference type="GO" id="GO:0032040">
    <property type="term" value="C:small-subunit processome"/>
    <property type="evidence" value="ECO:0007669"/>
    <property type="project" value="TreeGrafter"/>
</dbReference>
<evidence type="ECO:0000256" key="6">
    <source>
        <dbReference type="SAM" id="MobiDB-lite"/>
    </source>
</evidence>
<keyword evidence="3" id="KW-0677">Repeat</keyword>
<feature type="region of interest" description="Disordered" evidence="6">
    <location>
        <begin position="1"/>
        <end position="58"/>
    </location>
</feature>
<dbReference type="InterPro" id="IPR039241">
    <property type="entry name" value="Rrp9-like"/>
</dbReference>
<feature type="compositionally biased region" description="Polar residues" evidence="6">
    <location>
        <begin position="710"/>
        <end position="721"/>
    </location>
</feature>
<dbReference type="FunFam" id="2.130.10.10:FF:001734">
    <property type="entry name" value="WD domain, G-beta repeat, putative"/>
    <property type="match status" value="1"/>
</dbReference>
<dbReference type="PANTHER" id="PTHR19865:SF0">
    <property type="entry name" value="U3 SMALL NUCLEOLAR RNA-INTERACTING PROTEIN 2"/>
    <property type="match status" value="1"/>
</dbReference>
<keyword evidence="8" id="KW-1185">Reference proteome</keyword>
<evidence type="ECO:0000256" key="3">
    <source>
        <dbReference type="ARBA" id="ARBA00022737"/>
    </source>
</evidence>
<evidence type="ECO:0000313" key="7">
    <source>
        <dbReference type="EMBL" id="KPA82016.1"/>
    </source>
</evidence>
<evidence type="ECO:0000313" key="8">
    <source>
        <dbReference type="Proteomes" id="UP000037923"/>
    </source>
</evidence>
<feature type="repeat" description="WD" evidence="5">
    <location>
        <begin position="268"/>
        <end position="301"/>
    </location>
</feature>